<name>A0A9K3N9I8_HELAN</name>
<protein>
    <submittedName>
        <fullName evidence="1">Uncharacterized protein</fullName>
    </submittedName>
</protein>
<accession>A0A9K3N9I8</accession>
<dbReference type="AlphaFoldDB" id="A0A9K3N9I8"/>
<proteinExistence type="predicted"/>
<dbReference type="Gramene" id="mRNA:HanXRQr2_Chr09g0405381">
    <property type="protein sequence ID" value="mRNA:HanXRQr2_Chr09g0405381"/>
    <property type="gene ID" value="HanXRQr2_Chr09g0405381"/>
</dbReference>
<reference evidence="1" key="2">
    <citation type="submission" date="2020-06" db="EMBL/GenBank/DDBJ databases">
        <title>Helianthus annuus Genome sequencing and assembly Release 2.</title>
        <authorList>
            <person name="Gouzy J."/>
            <person name="Langlade N."/>
            <person name="Munos S."/>
        </authorList>
    </citation>
    <scope>NUCLEOTIDE SEQUENCE</scope>
    <source>
        <tissue evidence="1">Leaves</tissue>
    </source>
</reference>
<evidence type="ECO:0000313" key="1">
    <source>
        <dbReference type="EMBL" id="KAF5792382.1"/>
    </source>
</evidence>
<dbReference type="Proteomes" id="UP000215914">
    <property type="component" value="Unassembled WGS sequence"/>
</dbReference>
<sequence>MKLIICHMFPPYRIPVFPPVTIYCPHKLLQHLLFVNMGRSLNTRNIPPLPPLLDRFSLRVVCCSSDSMAGFSIW</sequence>
<reference evidence="1" key="1">
    <citation type="journal article" date="2017" name="Nature">
        <title>The sunflower genome provides insights into oil metabolism, flowering and Asterid evolution.</title>
        <authorList>
            <person name="Badouin H."/>
            <person name="Gouzy J."/>
            <person name="Grassa C.J."/>
            <person name="Murat F."/>
            <person name="Staton S.E."/>
            <person name="Cottret L."/>
            <person name="Lelandais-Briere C."/>
            <person name="Owens G.L."/>
            <person name="Carrere S."/>
            <person name="Mayjonade B."/>
            <person name="Legrand L."/>
            <person name="Gill N."/>
            <person name="Kane N.C."/>
            <person name="Bowers J.E."/>
            <person name="Hubner S."/>
            <person name="Bellec A."/>
            <person name="Berard A."/>
            <person name="Berges H."/>
            <person name="Blanchet N."/>
            <person name="Boniface M.C."/>
            <person name="Brunel D."/>
            <person name="Catrice O."/>
            <person name="Chaidir N."/>
            <person name="Claudel C."/>
            <person name="Donnadieu C."/>
            <person name="Faraut T."/>
            <person name="Fievet G."/>
            <person name="Helmstetter N."/>
            <person name="King M."/>
            <person name="Knapp S.J."/>
            <person name="Lai Z."/>
            <person name="Le Paslier M.C."/>
            <person name="Lippi Y."/>
            <person name="Lorenzon L."/>
            <person name="Mandel J.R."/>
            <person name="Marage G."/>
            <person name="Marchand G."/>
            <person name="Marquand E."/>
            <person name="Bret-Mestries E."/>
            <person name="Morien E."/>
            <person name="Nambeesan S."/>
            <person name="Nguyen T."/>
            <person name="Pegot-Espagnet P."/>
            <person name="Pouilly N."/>
            <person name="Raftis F."/>
            <person name="Sallet E."/>
            <person name="Schiex T."/>
            <person name="Thomas J."/>
            <person name="Vandecasteele C."/>
            <person name="Vares D."/>
            <person name="Vear F."/>
            <person name="Vautrin S."/>
            <person name="Crespi M."/>
            <person name="Mangin B."/>
            <person name="Burke J.M."/>
            <person name="Salse J."/>
            <person name="Munos S."/>
            <person name="Vincourt P."/>
            <person name="Rieseberg L.H."/>
            <person name="Langlade N.B."/>
        </authorList>
    </citation>
    <scope>NUCLEOTIDE SEQUENCE</scope>
    <source>
        <tissue evidence="1">Leaves</tissue>
    </source>
</reference>
<keyword evidence="2" id="KW-1185">Reference proteome</keyword>
<dbReference type="EMBL" id="MNCJ02000324">
    <property type="protein sequence ID" value="KAF5792382.1"/>
    <property type="molecule type" value="Genomic_DNA"/>
</dbReference>
<comment type="caution">
    <text evidence="1">The sequence shown here is derived from an EMBL/GenBank/DDBJ whole genome shotgun (WGS) entry which is preliminary data.</text>
</comment>
<organism evidence="1 2">
    <name type="scientific">Helianthus annuus</name>
    <name type="common">Common sunflower</name>
    <dbReference type="NCBI Taxonomy" id="4232"/>
    <lineage>
        <taxon>Eukaryota</taxon>
        <taxon>Viridiplantae</taxon>
        <taxon>Streptophyta</taxon>
        <taxon>Embryophyta</taxon>
        <taxon>Tracheophyta</taxon>
        <taxon>Spermatophyta</taxon>
        <taxon>Magnoliopsida</taxon>
        <taxon>eudicotyledons</taxon>
        <taxon>Gunneridae</taxon>
        <taxon>Pentapetalae</taxon>
        <taxon>asterids</taxon>
        <taxon>campanulids</taxon>
        <taxon>Asterales</taxon>
        <taxon>Asteraceae</taxon>
        <taxon>Asteroideae</taxon>
        <taxon>Heliantheae alliance</taxon>
        <taxon>Heliantheae</taxon>
        <taxon>Helianthus</taxon>
    </lineage>
</organism>
<evidence type="ECO:0000313" key="2">
    <source>
        <dbReference type="Proteomes" id="UP000215914"/>
    </source>
</evidence>
<gene>
    <name evidence="1" type="ORF">HanXRQr2_Chr09g0405381</name>
</gene>